<dbReference type="Pfam" id="PF00076">
    <property type="entry name" value="RRM_1"/>
    <property type="match status" value="1"/>
</dbReference>
<comment type="caution">
    <text evidence="6">The sequence shown here is derived from an EMBL/GenBank/DDBJ whole genome shotgun (WGS) entry which is preliminary data.</text>
</comment>
<evidence type="ECO:0000256" key="1">
    <source>
        <dbReference type="ARBA" id="ARBA00022737"/>
    </source>
</evidence>
<dbReference type="GO" id="GO:0003723">
    <property type="term" value="F:RNA binding"/>
    <property type="evidence" value="ECO:0007669"/>
    <property type="project" value="UniProtKB-UniRule"/>
</dbReference>
<keyword evidence="1" id="KW-0677">Repeat</keyword>
<dbReference type="InterPro" id="IPR000504">
    <property type="entry name" value="RRM_dom"/>
</dbReference>
<evidence type="ECO:0000256" key="2">
    <source>
        <dbReference type="ARBA" id="ARBA00022884"/>
    </source>
</evidence>
<organism evidence="6 7">
    <name type="scientific">Ambrosiozyma monospora</name>
    <name type="common">Yeast</name>
    <name type="synonym">Endomycopsis monosporus</name>
    <dbReference type="NCBI Taxonomy" id="43982"/>
    <lineage>
        <taxon>Eukaryota</taxon>
        <taxon>Fungi</taxon>
        <taxon>Dikarya</taxon>
        <taxon>Ascomycota</taxon>
        <taxon>Saccharomycotina</taxon>
        <taxon>Pichiomycetes</taxon>
        <taxon>Pichiales</taxon>
        <taxon>Pichiaceae</taxon>
        <taxon>Ambrosiozyma</taxon>
    </lineage>
</organism>
<feature type="compositionally biased region" description="Low complexity" evidence="4">
    <location>
        <begin position="193"/>
        <end position="205"/>
    </location>
</feature>
<protein>
    <submittedName>
        <fullName evidence="6">Unnamed protein product</fullName>
    </submittedName>
</protein>
<gene>
    <name evidence="6" type="ORF">Amon01_000861700</name>
</gene>
<dbReference type="PANTHER" id="PTHR24012">
    <property type="entry name" value="RNA BINDING PROTEIN"/>
    <property type="match status" value="1"/>
</dbReference>
<evidence type="ECO:0000256" key="3">
    <source>
        <dbReference type="PROSITE-ProRule" id="PRU00176"/>
    </source>
</evidence>
<dbReference type="Proteomes" id="UP001165063">
    <property type="component" value="Unassembled WGS sequence"/>
</dbReference>
<dbReference type="InterPro" id="IPR035979">
    <property type="entry name" value="RBD_domain_sf"/>
</dbReference>
<sequence>MEFRKMHYSNLYIKNLPPEMTTDSLRDLFKNFGDIENVFIPSDRINNSYKRGYGFINFKYHDDALKAEEQMNGYEVAPGYELQIGRAERKKERFQYQSLNSHFSVNYLPASVSSLNSLHNQNSVKSSSNTVNQSVNSPNEMNSHVNETTKTTSHATNTIKTNSNATNTTKDIKDNLTQSLSSKVSPRDKASDSGSGSSSGSSTGTVPKKPAPVATAGAPGDYSRRFPGGPGVPGGLAGISSDATPLILKCHFHKLPATLVPLVQM</sequence>
<evidence type="ECO:0000313" key="6">
    <source>
        <dbReference type="EMBL" id="GMG56550.1"/>
    </source>
</evidence>
<keyword evidence="2 3" id="KW-0694">RNA-binding</keyword>
<dbReference type="OrthoDB" id="360390at2759"/>
<evidence type="ECO:0000259" key="5">
    <source>
        <dbReference type="PROSITE" id="PS50102"/>
    </source>
</evidence>
<feature type="compositionally biased region" description="Polar residues" evidence="4">
    <location>
        <begin position="140"/>
        <end position="184"/>
    </location>
</feature>
<keyword evidence="7" id="KW-1185">Reference proteome</keyword>
<dbReference type="AlphaFoldDB" id="A0A9W6Z5A8"/>
<feature type="domain" description="RRM" evidence="5">
    <location>
        <begin position="9"/>
        <end position="89"/>
    </location>
</feature>
<evidence type="ECO:0000313" key="7">
    <source>
        <dbReference type="Proteomes" id="UP001165063"/>
    </source>
</evidence>
<dbReference type="Gene3D" id="3.30.70.330">
    <property type="match status" value="1"/>
</dbReference>
<dbReference type="InterPro" id="IPR012677">
    <property type="entry name" value="Nucleotide-bd_a/b_plait_sf"/>
</dbReference>
<dbReference type="EMBL" id="BSXU01007811">
    <property type="protein sequence ID" value="GMG56550.1"/>
    <property type="molecule type" value="Genomic_DNA"/>
</dbReference>
<dbReference type="PROSITE" id="PS50102">
    <property type="entry name" value="RRM"/>
    <property type="match status" value="1"/>
</dbReference>
<proteinExistence type="predicted"/>
<feature type="compositionally biased region" description="Low complexity" evidence="4">
    <location>
        <begin position="120"/>
        <end position="139"/>
    </location>
</feature>
<name>A0A9W6Z5A8_AMBMO</name>
<dbReference type="SMART" id="SM00360">
    <property type="entry name" value="RRM"/>
    <property type="match status" value="1"/>
</dbReference>
<accession>A0A9W6Z5A8</accession>
<feature type="region of interest" description="Disordered" evidence="4">
    <location>
        <begin position="119"/>
        <end position="229"/>
    </location>
</feature>
<evidence type="ECO:0000256" key="4">
    <source>
        <dbReference type="SAM" id="MobiDB-lite"/>
    </source>
</evidence>
<reference evidence="6" key="1">
    <citation type="submission" date="2023-04" db="EMBL/GenBank/DDBJ databases">
        <title>Ambrosiozyma monospora NBRC 1965.</title>
        <authorList>
            <person name="Ichikawa N."/>
            <person name="Sato H."/>
            <person name="Tonouchi N."/>
        </authorList>
    </citation>
    <scope>NUCLEOTIDE SEQUENCE</scope>
    <source>
        <strain evidence="6">NBRC 1965</strain>
    </source>
</reference>
<dbReference type="SUPFAM" id="SSF54928">
    <property type="entry name" value="RNA-binding domain, RBD"/>
    <property type="match status" value="1"/>
</dbReference>